<dbReference type="Gene3D" id="1.10.357.10">
    <property type="entry name" value="Tetracycline Repressor, domain 2"/>
    <property type="match status" value="1"/>
</dbReference>
<dbReference type="InterPro" id="IPR001647">
    <property type="entry name" value="HTH_TetR"/>
</dbReference>
<dbReference type="AlphaFoldDB" id="A0A4R5CP11"/>
<name>A0A4R5CP11_9ACTN</name>
<dbReference type="PRINTS" id="PR00455">
    <property type="entry name" value="HTHTETR"/>
</dbReference>
<keyword evidence="1 2" id="KW-0238">DNA-binding</keyword>
<evidence type="ECO:0000313" key="5">
    <source>
        <dbReference type="Proteomes" id="UP000294739"/>
    </source>
</evidence>
<dbReference type="Proteomes" id="UP000294739">
    <property type="component" value="Unassembled WGS sequence"/>
</dbReference>
<evidence type="ECO:0000313" key="4">
    <source>
        <dbReference type="EMBL" id="TDE01040.1"/>
    </source>
</evidence>
<reference evidence="4 5" key="1">
    <citation type="submission" date="2019-03" db="EMBL/GenBank/DDBJ databases">
        <title>Draft genome sequences of novel Actinobacteria.</title>
        <authorList>
            <person name="Sahin N."/>
            <person name="Ay H."/>
            <person name="Saygin H."/>
        </authorList>
    </citation>
    <scope>NUCLEOTIDE SEQUENCE [LARGE SCALE GENOMIC DNA]</scope>
    <source>
        <strain evidence="4 5">5K138</strain>
    </source>
</reference>
<dbReference type="PANTHER" id="PTHR30055:SF209">
    <property type="entry name" value="POSSIBLE TRANSCRIPTIONAL REGULATORY PROTEIN (PROBABLY TETR-FAMILY)"/>
    <property type="match status" value="1"/>
</dbReference>
<dbReference type="InterPro" id="IPR050109">
    <property type="entry name" value="HTH-type_TetR-like_transc_reg"/>
</dbReference>
<keyword evidence="5" id="KW-1185">Reference proteome</keyword>
<organism evidence="4 5">
    <name type="scientific">Jiangella asiatica</name>
    <dbReference type="NCBI Taxonomy" id="2530372"/>
    <lineage>
        <taxon>Bacteria</taxon>
        <taxon>Bacillati</taxon>
        <taxon>Actinomycetota</taxon>
        <taxon>Actinomycetes</taxon>
        <taxon>Jiangellales</taxon>
        <taxon>Jiangellaceae</taxon>
        <taxon>Jiangella</taxon>
    </lineage>
</organism>
<dbReference type="SUPFAM" id="SSF48498">
    <property type="entry name" value="Tetracyclin repressor-like, C-terminal domain"/>
    <property type="match status" value="1"/>
</dbReference>
<dbReference type="Pfam" id="PF00440">
    <property type="entry name" value="TetR_N"/>
    <property type="match status" value="1"/>
</dbReference>
<dbReference type="SUPFAM" id="SSF46689">
    <property type="entry name" value="Homeodomain-like"/>
    <property type="match status" value="1"/>
</dbReference>
<feature type="DNA-binding region" description="H-T-H motif" evidence="2">
    <location>
        <begin position="28"/>
        <end position="47"/>
    </location>
</feature>
<dbReference type="EMBL" id="SMKZ01000044">
    <property type="protein sequence ID" value="TDE01040.1"/>
    <property type="molecule type" value="Genomic_DNA"/>
</dbReference>
<proteinExistence type="predicted"/>
<evidence type="ECO:0000259" key="3">
    <source>
        <dbReference type="PROSITE" id="PS50977"/>
    </source>
</evidence>
<feature type="domain" description="HTH tetR-type" evidence="3">
    <location>
        <begin position="5"/>
        <end position="65"/>
    </location>
</feature>
<protein>
    <submittedName>
        <fullName evidence="4">TetR/AcrR family transcriptional regulator</fullName>
    </submittedName>
</protein>
<dbReference type="InterPro" id="IPR036271">
    <property type="entry name" value="Tet_transcr_reg_TetR-rel_C_sf"/>
</dbReference>
<gene>
    <name evidence="4" type="ORF">E1269_23950</name>
</gene>
<comment type="caution">
    <text evidence="4">The sequence shown here is derived from an EMBL/GenBank/DDBJ whole genome shotgun (WGS) entry which is preliminary data.</text>
</comment>
<dbReference type="GO" id="GO:0003700">
    <property type="term" value="F:DNA-binding transcription factor activity"/>
    <property type="evidence" value="ECO:0007669"/>
    <property type="project" value="TreeGrafter"/>
</dbReference>
<dbReference type="InterPro" id="IPR009057">
    <property type="entry name" value="Homeodomain-like_sf"/>
</dbReference>
<accession>A0A4R5CP11</accession>
<evidence type="ECO:0000256" key="1">
    <source>
        <dbReference type="ARBA" id="ARBA00023125"/>
    </source>
</evidence>
<dbReference type="PROSITE" id="PS50977">
    <property type="entry name" value="HTH_TETR_2"/>
    <property type="match status" value="1"/>
</dbReference>
<dbReference type="RefSeq" id="WP_131899293.1">
    <property type="nucleotide sequence ID" value="NZ_SMKZ01000044.1"/>
</dbReference>
<dbReference type="InParanoid" id="A0A4R5CP11"/>
<sequence length="232" mass="23993">MPDRSETRQRIVTAAATLLTEQGRDAVTTRSVSAAAGVQPPTIYRLFGDMRGLLDAVAADGFERYLARKAAQAPSGDPVDDLRAGWDLHVAFGLENPAHYQLMYAGQTPGSAGKAVAQAHGILLGLVGAVAAAGRLAMPVERAAAMIHAAGMGVTLSLIGTAPADRDPRLSALTREAVIAAVTDADDDRAPDDGEPARRAVALGAVLDASPVRLSTGERALLDELLERLAGA</sequence>
<dbReference type="PANTHER" id="PTHR30055">
    <property type="entry name" value="HTH-TYPE TRANSCRIPTIONAL REGULATOR RUTR"/>
    <property type="match status" value="1"/>
</dbReference>
<dbReference type="GO" id="GO:0000976">
    <property type="term" value="F:transcription cis-regulatory region binding"/>
    <property type="evidence" value="ECO:0007669"/>
    <property type="project" value="TreeGrafter"/>
</dbReference>
<dbReference type="OrthoDB" id="3784817at2"/>
<evidence type="ECO:0000256" key="2">
    <source>
        <dbReference type="PROSITE-ProRule" id="PRU00335"/>
    </source>
</evidence>